<keyword evidence="11 15" id="KW-0234">DNA repair</keyword>
<evidence type="ECO:0000256" key="10">
    <source>
        <dbReference type="ARBA" id="ARBA00023125"/>
    </source>
</evidence>
<dbReference type="InterPro" id="IPR008918">
    <property type="entry name" value="HhH2"/>
</dbReference>
<dbReference type="InterPro" id="IPR001098">
    <property type="entry name" value="DNA-dir_DNA_pol_A_palm_dom"/>
</dbReference>
<dbReference type="AlphaFoldDB" id="A0A9D1RW44"/>
<dbReference type="Gene3D" id="3.30.70.370">
    <property type="match status" value="1"/>
</dbReference>
<keyword evidence="3 15" id="KW-0548">Nucleotidyltransferase</keyword>
<dbReference type="GO" id="GO:0003887">
    <property type="term" value="F:DNA-directed DNA polymerase activity"/>
    <property type="evidence" value="ECO:0007669"/>
    <property type="project" value="UniProtKB-UniRule"/>
</dbReference>
<dbReference type="GO" id="GO:0008409">
    <property type="term" value="F:5'-3' exonuclease activity"/>
    <property type="evidence" value="ECO:0007669"/>
    <property type="project" value="UniProtKB-UniRule"/>
</dbReference>
<accession>A0A9D1RW44</accession>
<evidence type="ECO:0000313" key="19">
    <source>
        <dbReference type="Proteomes" id="UP000824189"/>
    </source>
</evidence>
<dbReference type="InterPro" id="IPR002298">
    <property type="entry name" value="DNA_polymerase_A"/>
</dbReference>
<evidence type="ECO:0000256" key="8">
    <source>
        <dbReference type="ARBA" id="ARBA00022839"/>
    </source>
</evidence>
<dbReference type="NCBIfam" id="TIGR00593">
    <property type="entry name" value="pola"/>
    <property type="match status" value="1"/>
</dbReference>
<dbReference type="InterPro" id="IPR029060">
    <property type="entry name" value="PIN-like_dom_sf"/>
</dbReference>
<keyword evidence="9 15" id="KW-0239">DNA-directed DNA polymerase</keyword>
<reference evidence="18" key="2">
    <citation type="submission" date="2021-04" db="EMBL/GenBank/DDBJ databases">
        <authorList>
            <person name="Gilroy R."/>
        </authorList>
    </citation>
    <scope>NUCLEOTIDE SEQUENCE</scope>
    <source>
        <strain evidence="18">4376</strain>
    </source>
</reference>
<reference evidence="18" key="1">
    <citation type="journal article" date="2021" name="PeerJ">
        <title>Extensive microbial diversity within the chicken gut microbiome revealed by metagenomics and culture.</title>
        <authorList>
            <person name="Gilroy R."/>
            <person name="Ravi A."/>
            <person name="Getino M."/>
            <person name="Pursley I."/>
            <person name="Horton D.L."/>
            <person name="Alikhan N.F."/>
            <person name="Baker D."/>
            <person name="Gharbi K."/>
            <person name="Hall N."/>
            <person name="Watson M."/>
            <person name="Adriaenssens E.M."/>
            <person name="Foster-Nyarko E."/>
            <person name="Jarju S."/>
            <person name="Secka A."/>
            <person name="Antonio M."/>
            <person name="Oren A."/>
            <person name="Chaudhuri R.R."/>
            <person name="La Ragione R."/>
            <person name="Hildebrand F."/>
            <person name="Pallen M.J."/>
        </authorList>
    </citation>
    <scope>NUCLEOTIDE SEQUENCE</scope>
    <source>
        <strain evidence="18">4376</strain>
    </source>
</reference>
<dbReference type="Gene3D" id="3.40.50.1010">
    <property type="entry name" value="5'-nuclease"/>
    <property type="match status" value="1"/>
</dbReference>
<dbReference type="GO" id="GO:0006302">
    <property type="term" value="P:double-strand break repair"/>
    <property type="evidence" value="ECO:0007669"/>
    <property type="project" value="TreeGrafter"/>
</dbReference>
<dbReference type="SMART" id="SM00482">
    <property type="entry name" value="POLAc"/>
    <property type="match status" value="1"/>
</dbReference>
<keyword evidence="7 15" id="KW-0378">Hydrolase</keyword>
<dbReference type="CDD" id="cd09898">
    <property type="entry name" value="H3TH_53EXO"/>
    <property type="match status" value="1"/>
</dbReference>
<dbReference type="SMART" id="SM00279">
    <property type="entry name" value="HhH2"/>
    <property type="match status" value="1"/>
</dbReference>
<evidence type="ECO:0000256" key="5">
    <source>
        <dbReference type="ARBA" id="ARBA00022722"/>
    </source>
</evidence>
<dbReference type="Pfam" id="PF02739">
    <property type="entry name" value="5_3_exonuc_N"/>
    <property type="match status" value="1"/>
</dbReference>
<dbReference type="CDD" id="cd08637">
    <property type="entry name" value="DNA_pol_A_pol_I_C"/>
    <property type="match status" value="1"/>
</dbReference>
<dbReference type="FunFam" id="1.10.150.20:FF:000002">
    <property type="entry name" value="DNA polymerase I"/>
    <property type="match status" value="1"/>
</dbReference>
<dbReference type="Proteomes" id="UP000824189">
    <property type="component" value="Unassembled WGS sequence"/>
</dbReference>
<feature type="domain" description="5'-3' exonuclease" evidence="16">
    <location>
        <begin position="40"/>
        <end position="301"/>
    </location>
</feature>
<dbReference type="EMBL" id="DXFZ01000042">
    <property type="protein sequence ID" value="HIW95541.1"/>
    <property type="molecule type" value="Genomic_DNA"/>
</dbReference>
<dbReference type="Pfam" id="PF00476">
    <property type="entry name" value="DNA_pol_A"/>
    <property type="match status" value="1"/>
</dbReference>
<comment type="similarity">
    <text evidence="1 15">Belongs to the DNA polymerase type-A family.</text>
</comment>
<dbReference type="SMART" id="SM00475">
    <property type="entry name" value="53EXOc"/>
    <property type="match status" value="1"/>
</dbReference>
<evidence type="ECO:0000256" key="12">
    <source>
        <dbReference type="ARBA" id="ARBA00049244"/>
    </source>
</evidence>
<dbReference type="CDD" id="cd09859">
    <property type="entry name" value="PIN_53EXO"/>
    <property type="match status" value="1"/>
</dbReference>
<dbReference type="GO" id="GO:0003677">
    <property type="term" value="F:DNA binding"/>
    <property type="evidence" value="ECO:0007669"/>
    <property type="project" value="UniProtKB-UniRule"/>
</dbReference>
<feature type="domain" description="DNA-directed DNA polymerase family A palm" evidence="17">
    <location>
        <begin position="654"/>
        <end position="861"/>
    </location>
</feature>
<proteinExistence type="inferred from homology"/>
<sequence>MTEHSQQAQAASHEGIQQELTIEGEGSATINQHIQEAAEPKTLLLLDGHSLAFRAFYALPADKMSTTGGQHTNAVYGFIGMFLTLLEKEKPSHVAAAFDLSGPTFREESFPEYKAQRPSTPPEFKGQIGLIRSALESFGVVTLDKEAYEADDIIATLATKAAAEGMRVLICTGDRDSLQLVTEDVTVLYTLKGVSELHRFTPEAVAEKYGVTPTQYPDLAALRGDTSDNMPGVPGVGPKTAQKWIQKYGSLAGVIENMDDIGGKVGGNLRENIDNVKLARDITEMVRDLELVGSLDELKPAAVDSHAAMATFDDLQFGNRLRSRAFKTLGVEFEDNTALPINQDTPKAGRLGPWLKKRSRGIAADVTGEQLSLLDQENNGVVIDLADLDPKDEKALQEWLADPQVTKWFHDAKASYHTLLNQGLYLDGVEHDTSLAAYLLRPDVRTGALEDVLQRYVGNELSAQATGLERAQAVAELVKALVPELQEIGAEELYYDLEVPLSLILACMEHTGIRVDDEALRELSKEYGVRLDQEISAAREIAGDPNLNLSSPKQLQKVLFEDFELPKTKKTKTGYSTAAAELEKLAAQSNHPFLGHLMAHREYQKMKSTIDGLVEAVADDGRIHTTFNQKGAATGRLSSSDPNLQNIPVRTAAGRKIRETFQVGEGYETLLTADYSQIEMRVMAHLSEDAGLIEAYSTGEDLHNYVGSRVFDVPVDEVTPELRRKVKALSYGLVYGLSAYGLSQQLGISAGEAKGIMENYFERFGGVKRYLDQVVEIAKETGYTETLYGRRRYLPELSSSNRVARENAERAALNAPIQGTAADIIKLAMLRVDRAIRAENLSSRVLLQVHDELVVEVAEGELEAITALVEREMDGAAQLRVPLDVSAGHGEDWDKAAH</sequence>
<dbReference type="NCBIfam" id="NF004397">
    <property type="entry name" value="PRK05755.1"/>
    <property type="match status" value="1"/>
</dbReference>
<dbReference type="InterPro" id="IPR018320">
    <property type="entry name" value="DNA_polymerase_1"/>
</dbReference>
<organism evidence="18 19">
    <name type="scientific">Candidatus Corynebacterium gallistercoris</name>
    <dbReference type="NCBI Taxonomy" id="2838530"/>
    <lineage>
        <taxon>Bacteria</taxon>
        <taxon>Bacillati</taxon>
        <taxon>Actinomycetota</taxon>
        <taxon>Actinomycetes</taxon>
        <taxon>Mycobacteriales</taxon>
        <taxon>Corynebacteriaceae</taxon>
        <taxon>Corynebacterium</taxon>
    </lineage>
</organism>
<dbReference type="PRINTS" id="PR00868">
    <property type="entry name" value="DNAPOLI"/>
</dbReference>
<dbReference type="PANTHER" id="PTHR10133:SF27">
    <property type="entry name" value="DNA POLYMERASE NU"/>
    <property type="match status" value="1"/>
</dbReference>
<dbReference type="CDD" id="cd06140">
    <property type="entry name" value="DNA_polA_I_Bacillus_like_exo"/>
    <property type="match status" value="1"/>
</dbReference>
<evidence type="ECO:0000256" key="9">
    <source>
        <dbReference type="ARBA" id="ARBA00022932"/>
    </source>
</evidence>
<evidence type="ECO:0000256" key="11">
    <source>
        <dbReference type="ARBA" id="ARBA00023204"/>
    </source>
</evidence>
<dbReference type="Gene3D" id="1.20.1060.10">
    <property type="entry name" value="Taq DNA Polymerase, Chain T, domain 4"/>
    <property type="match status" value="1"/>
</dbReference>
<evidence type="ECO:0000313" key="18">
    <source>
        <dbReference type="EMBL" id="HIW95541.1"/>
    </source>
</evidence>
<keyword evidence="2 15" id="KW-0808">Transferase</keyword>
<dbReference type="InterPro" id="IPR002421">
    <property type="entry name" value="5-3_exonuclease"/>
</dbReference>
<dbReference type="InterPro" id="IPR036279">
    <property type="entry name" value="5-3_exonuclease_C_sf"/>
</dbReference>
<evidence type="ECO:0000259" key="17">
    <source>
        <dbReference type="SMART" id="SM00482"/>
    </source>
</evidence>
<evidence type="ECO:0000256" key="7">
    <source>
        <dbReference type="ARBA" id="ARBA00022801"/>
    </source>
</evidence>
<dbReference type="SUPFAM" id="SSF88723">
    <property type="entry name" value="PIN domain-like"/>
    <property type="match status" value="1"/>
</dbReference>
<dbReference type="InterPro" id="IPR054690">
    <property type="entry name" value="DNA_polI_exonuclease"/>
</dbReference>
<dbReference type="InterPro" id="IPR036397">
    <property type="entry name" value="RNaseH_sf"/>
</dbReference>
<dbReference type="FunFam" id="1.10.150.20:FF:000003">
    <property type="entry name" value="DNA polymerase I"/>
    <property type="match status" value="1"/>
</dbReference>
<dbReference type="GO" id="GO:0006261">
    <property type="term" value="P:DNA-templated DNA replication"/>
    <property type="evidence" value="ECO:0007669"/>
    <property type="project" value="UniProtKB-UniRule"/>
</dbReference>
<dbReference type="EC" id="2.7.7.7" evidence="14 15"/>
<keyword evidence="10 15" id="KW-0238">DNA-binding</keyword>
<protein>
    <recommendedName>
        <fullName evidence="14 15">DNA polymerase I</fullName>
        <ecNumber evidence="14 15">2.7.7.7</ecNumber>
    </recommendedName>
</protein>
<gene>
    <name evidence="15 18" type="primary">polA</name>
    <name evidence="18" type="ORF">H9867_03525</name>
</gene>
<comment type="catalytic activity">
    <reaction evidence="12 15">
        <text>DNA(n) + a 2'-deoxyribonucleoside 5'-triphosphate = DNA(n+1) + diphosphate</text>
        <dbReference type="Rhea" id="RHEA:22508"/>
        <dbReference type="Rhea" id="RHEA-COMP:17339"/>
        <dbReference type="Rhea" id="RHEA-COMP:17340"/>
        <dbReference type="ChEBI" id="CHEBI:33019"/>
        <dbReference type="ChEBI" id="CHEBI:61560"/>
        <dbReference type="ChEBI" id="CHEBI:173112"/>
        <dbReference type="EC" id="2.7.7.7"/>
    </reaction>
</comment>
<dbReference type="PROSITE" id="PS00447">
    <property type="entry name" value="DNA_POLYMERASE_A"/>
    <property type="match status" value="1"/>
</dbReference>
<evidence type="ECO:0000256" key="1">
    <source>
        <dbReference type="ARBA" id="ARBA00007705"/>
    </source>
</evidence>
<dbReference type="PANTHER" id="PTHR10133">
    <property type="entry name" value="DNA POLYMERASE I"/>
    <property type="match status" value="1"/>
</dbReference>
<keyword evidence="5" id="KW-0540">Nuclease</keyword>
<dbReference type="SUPFAM" id="SSF53098">
    <property type="entry name" value="Ribonuclease H-like"/>
    <property type="match status" value="1"/>
</dbReference>
<dbReference type="Gene3D" id="3.30.420.10">
    <property type="entry name" value="Ribonuclease H-like superfamily/Ribonuclease H"/>
    <property type="match status" value="1"/>
</dbReference>
<evidence type="ECO:0000256" key="13">
    <source>
        <dbReference type="ARBA" id="ARBA00053603"/>
    </source>
</evidence>
<keyword evidence="8 15" id="KW-0269">Exonuclease</keyword>
<dbReference type="Pfam" id="PF22619">
    <property type="entry name" value="DNA_polI_exo1"/>
    <property type="match status" value="1"/>
</dbReference>
<dbReference type="Gene3D" id="1.10.150.20">
    <property type="entry name" value="5' to 3' exonuclease, C-terminal subdomain"/>
    <property type="match status" value="2"/>
</dbReference>
<comment type="caution">
    <text evidence="18">The sequence shown here is derived from an EMBL/GenBank/DDBJ whole genome shotgun (WGS) entry which is preliminary data.</text>
</comment>
<keyword evidence="4 15" id="KW-0235">DNA replication</keyword>
<evidence type="ECO:0000256" key="4">
    <source>
        <dbReference type="ARBA" id="ARBA00022705"/>
    </source>
</evidence>
<dbReference type="InterPro" id="IPR020045">
    <property type="entry name" value="DNA_polI_H3TH"/>
</dbReference>
<dbReference type="FunFam" id="3.40.50.1010:FF:000001">
    <property type="entry name" value="DNA polymerase I"/>
    <property type="match status" value="1"/>
</dbReference>
<dbReference type="InterPro" id="IPR019760">
    <property type="entry name" value="DNA-dir_DNA_pol_A_CS"/>
</dbReference>
<evidence type="ECO:0000256" key="6">
    <source>
        <dbReference type="ARBA" id="ARBA00022763"/>
    </source>
</evidence>
<evidence type="ECO:0000256" key="15">
    <source>
        <dbReference type="RuleBase" id="RU004460"/>
    </source>
</evidence>
<keyword evidence="6 15" id="KW-0227">DNA damage</keyword>
<dbReference type="InterPro" id="IPR012337">
    <property type="entry name" value="RNaseH-like_sf"/>
</dbReference>
<dbReference type="InterPro" id="IPR043502">
    <property type="entry name" value="DNA/RNA_pol_sf"/>
</dbReference>
<comment type="function">
    <text evidence="13">In addition to polymerase activity, this DNA polymerase exhibits 3'-5' and 5'-3' exonuclease activity.</text>
</comment>
<name>A0A9D1RW44_9CORY</name>
<comment type="function">
    <text evidence="15">In addition to polymerase activity, this DNA polymerase exhibits 5'-3' exonuclease activity.</text>
</comment>
<evidence type="ECO:0000259" key="16">
    <source>
        <dbReference type="SMART" id="SM00475"/>
    </source>
</evidence>
<dbReference type="InterPro" id="IPR020046">
    <property type="entry name" value="5-3_exonucl_a-hlix_arch_N"/>
</dbReference>
<evidence type="ECO:0000256" key="2">
    <source>
        <dbReference type="ARBA" id="ARBA00022679"/>
    </source>
</evidence>
<dbReference type="Pfam" id="PF01367">
    <property type="entry name" value="5_3_exonuc"/>
    <property type="match status" value="1"/>
</dbReference>
<dbReference type="SUPFAM" id="SSF47807">
    <property type="entry name" value="5' to 3' exonuclease, C-terminal subdomain"/>
    <property type="match status" value="1"/>
</dbReference>
<dbReference type="SUPFAM" id="SSF56672">
    <property type="entry name" value="DNA/RNA polymerases"/>
    <property type="match status" value="1"/>
</dbReference>
<evidence type="ECO:0000256" key="3">
    <source>
        <dbReference type="ARBA" id="ARBA00022695"/>
    </source>
</evidence>
<evidence type="ECO:0000256" key="14">
    <source>
        <dbReference type="NCBIfam" id="TIGR00593"/>
    </source>
</evidence>